<comment type="function">
    <text evidence="1">Involved in DNA recombination.</text>
</comment>
<keyword evidence="6" id="KW-0812">Transmembrane</keyword>
<dbReference type="InterPro" id="IPR003798">
    <property type="entry name" value="DNA_recombination_RmuC"/>
</dbReference>
<dbReference type="PANTHER" id="PTHR30563">
    <property type="entry name" value="DNA RECOMBINATION PROTEIN RMUC"/>
    <property type="match status" value="1"/>
</dbReference>
<dbReference type="RefSeq" id="WP_264744029.1">
    <property type="nucleotide sequence ID" value="NZ_JAPDHV010000005.1"/>
</dbReference>
<evidence type="ECO:0000256" key="3">
    <source>
        <dbReference type="ARBA" id="ARBA00023054"/>
    </source>
</evidence>
<sequence length="507" mass="57815">MEITYLIIGFIVGGILGAILMHFMQKSSTVSRSSYDELNNLQIKAKSDLENSNLKIQELSQAINTEKELNQQQSDILNDLKNEFAKISAEHISLSIQFSEQKQINSKQTNQIENLISEKQHIYAKNSELSAQNENLQKLLETQKEEITKIQEEAKLQFENLANKILEEKSEKFTEQNQLNIRNLLNPLQEKINNFEKKVETTHKESIDYHAALREQIIGLKDLNAQMSKETINLTKALKGDSKTQGNWGELVLERVLEKSGLEKGREYEIQKSHLTDEGNRVQPDVIINLPDGKKMIIDSKVSLVAYEKFVNEENDELKSQFLKEHISSLKRHIEQLSTKNYHTLYEMESPDFVLLFIPIEPAFAIALNDDNQLYNKAFEKNIVIVTPSTLLATLRTIDSMWTNQKQQDNAIEIARQAGALYDKFDGFVTNLLKVGKKMEEAKSEYEGAMNKLVDGRGNLVTAVQRLKVMGARATKALPENLVARAKANEEISELRSIDESQETSEE</sequence>
<dbReference type="Pfam" id="PF02646">
    <property type="entry name" value="RmuC"/>
    <property type="match status" value="1"/>
</dbReference>
<evidence type="ECO:0000256" key="4">
    <source>
        <dbReference type="ARBA" id="ARBA00023172"/>
    </source>
</evidence>
<keyword evidence="8" id="KW-1185">Reference proteome</keyword>
<keyword evidence="3 5" id="KW-0175">Coiled coil</keyword>
<keyword evidence="6" id="KW-0472">Membrane</keyword>
<feature type="coiled-coil region" evidence="5">
    <location>
        <begin position="49"/>
        <end position="90"/>
    </location>
</feature>
<keyword evidence="4" id="KW-0233">DNA recombination</keyword>
<comment type="caution">
    <text evidence="7">The sequence shown here is derived from an EMBL/GenBank/DDBJ whole genome shotgun (WGS) entry which is preliminary data.</text>
</comment>
<dbReference type="PANTHER" id="PTHR30563:SF0">
    <property type="entry name" value="DNA RECOMBINATION PROTEIN RMUC"/>
    <property type="match status" value="1"/>
</dbReference>
<feature type="transmembrane region" description="Helical" evidence="6">
    <location>
        <begin position="6"/>
        <end position="24"/>
    </location>
</feature>
<proteinExistence type="inferred from homology"/>
<dbReference type="EMBL" id="JAPDHV010000005">
    <property type="protein sequence ID" value="MCW3162108.1"/>
    <property type="molecule type" value="Genomic_DNA"/>
</dbReference>
<evidence type="ECO:0000256" key="6">
    <source>
        <dbReference type="SAM" id="Phobius"/>
    </source>
</evidence>
<name>A0ABT3HQP7_9FLAO</name>
<evidence type="ECO:0000256" key="1">
    <source>
        <dbReference type="ARBA" id="ARBA00003416"/>
    </source>
</evidence>
<evidence type="ECO:0000313" key="8">
    <source>
        <dbReference type="Proteomes" id="UP001163719"/>
    </source>
</evidence>
<comment type="similarity">
    <text evidence="2">Belongs to the RmuC family.</text>
</comment>
<organism evidence="7 8">
    <name type="scientific">Chryseobacterium oryctis</name>
    <dbReference type="NCBI Taxonomy" id="2952618"/>
    <lineage>
        <taxon>Bacteria</taxon>
        <taxon>Pseudomonadati</taxon>
        <taxon>Bacteroidota</taxon>
        <taxon>Flavobacteriia</taxon>
        <taxon>Flavobacteriales</taxon>
        <taxon>Weeksellaceae</taxon>
        <taxon>Chryseobacterium group</taxon>
        <taxon>Chryseobacterium</taxon>
    </lineage>
</organism>
<gene>
    <name evidence="7" type="primary">rmuC</name>
    <name evidence="7" type="ORF">OH806_12605</name>
</gene>
<reference evidence="7" key="1">
    <citation type="submission" date="2022-10" db="EMBL/GenBank/DDBJ databases">
        <title>Chryseobacterium babae sp. nov. isolated from the gut of the beetle Oryctes rhinoceros, and Chryseobacterium kimseyorum sp. nov., isolated from a stick insect rearing cage.</title>
        <authorList>
            <person name="Shelomi M."/>
            <person name="Han C.-J."/>
            <person name="Chen W.-M."/>
            <person name="Chen H.-K."/>
            <person name="Liaw S.-J."/>
            <person name="Muhle E."/>
            <person name="Clermont D."/>
        </authorList>
    </citation>
    <scope>NUCLEOTIDE SEQUENCE</scope>
    <source>
        <strain evidence="7">WLa1L2M3</strain>
    </source>
</reference>
<evidence type="ECO:0000256" key="2">
    <source>
        <dbReference type="ARBA" id="ARBA00009840"/>
    </source>
</evidence>
<keyword evidence="6" id="KW-1133">Transmembrane helix</keyword>
<evidence type="ECO:0000313" key="7">
    <source>
        <dbReference type="EMBL" id="MCW3162108.1"/>
    </source>
</evidence>
<protein>
    <submittedName>
        <fullName evidence="7">DNA recombination protein RmuC</fullName>
    </submittedName>
</protein>
<feature type="coiled-coil region" evidence="5">
    <location>
        <begin position="126"/>
        <end position="171"/>
    </location>
</feature>
<evidence type="ECO:0000256" key="5">
    <source>
        <dbReference type="SAM" id="Coils"/>
    </source>
</evidence>
<dbReference type="Proteomes" id="UP001163719">
    <property type="component" value="Unassembled WGS sequence"/>
</dbReference>
<accession>A0ABT3HQP7</accession>